<keyword evidence="1" id="KW-0472">Membrane</keyword>
<feature type="transmembrane region" description="Helical" evidence="1">
    <location>
        <begin position="283"/>
        <end position="305"/>
    </location>
</feature>
<feature type="transmembrane region" description="Helical" evidence="1">
    <location>
        <begin position="346"/>
        <end position="367"/>
    </location>
</feature>
<proteinExistence type="predicted"/>
<gene>
    <name evidence="2" type="ORF">ABB05_05270</name>
</gene>
<evidence type="ECO:0000313" key="2">
    <source>
        <dbReference type="EMBL" id="OAK73848.1"/>
    </source>
</evidence>
<dbReference type="OrthoDB" id="2199615at2"/>
<keyword evidence="3" id="KW-1185">Reference proteome</keyword>
<feature type="transmembrane region" description="Helical" evidence="1">
    <location>
        <begin position="312"/>
        <end position="334"/>
    </location>
</feature>
<sequence>MHIIINEMKKILNWKILFTIAFVNMLLYYFLIEFDIKHFPNGRPALDSYRIGVEMVHNYGPEMNEADLADFKEKYNQEVEKANQFLQKRKDAQEAGVTSYEDFQNIDFGDTKAEAFHAKIIFDEEVDLFWELGERERLIELHDLRNENFLLEQPTSYQKKYLDELKTAGVFQAYPEVTLTNFQSIIRNIAIAVLISVVLLVSPLFIRDRSLQMLDLQYTARIGRTIFKKKIVAGLISAFLVISGLLAVYLGLYSQNHPEPFFDIPMNTFIAGYQWYNLTFFEYIILTVIAIYVLGFILILLSLSVSQFAPNYISLIGVQVPIIFGLLAFGLRYLLEWITNFFLPQWLVPLCYSLFMVASTLLIVLLWKREKKKDIML</sequence>
<dbReference type="AlphaFoldDB" id="A0A178A438"/>
<protein>
    <submittedName>
        <fullName evidence="2">Uncharacterized protein</fullName>
    </submittedName>
</protein>
<name>A0A178A438_9BACI</name>
<reference evidence="2 3" key="1">
    <citation type="submission" date="2015-05" db="EMBL/GenBank/DDBJ databases">
        <title>Comparison of genome.</title>
        <authorList>
            <person name="Zheng Z."/>
            <person name="Sun M."/>
        </authorList>
    </citation>
    <scope>NUCLEOTIDE SEQUENCE [LARGE SCALE GENOMIC DNA]</scope>
    <source>
        <strain evidence="2 3">G25-74</strain>
    </source>
</reference>
<keyword evidence="1" id="KW-1133">Transmembrane helix</keyword>
<feature type="transmembrane region" description="Helical" evidence="1">
    <location>
        <begin position="12"/>
        <end position="31"/>
    </location>
</feature>
<organism evidence="2 3">
    <name type="scientific">Lederbergia galactosidilytica</name>
    <dbReference type="NCBI Taxonomy" id="217031"/>
    <lineage>
        <taxon>Bacteria</taxon>
        <taxon>Bacillati</taxon>
        <taxon>Bacillota</taxon>
        <taxon>Bacilli</taxon>
        <taxon>Bacillales</taxon>
        <taxon>Bacillaceae</taxon>
        <taxon>Lederbergia</taxon>
    </lineage>
</organism>
<feature type="transmembrane region" description="Helical" evidence="1">
    <location>
        <begin position="185"/>
        <end position="206"/>
    </location>
</feature>
<evidence type="ECO:0000313" key="3">
    <source>
        <dbReference type="Proteomes" id="UP000077881"/>
    </source>
</evidence>
<dbReference type="STRING" id="217031.ABB05_05270"/>
<dbReference type="Proteomes" id="UP000077881">
    <property type="component" value="Unassembled WGS sequence"/>
</dbReference>
<accession>A0A178A438</accession>
<dbReference type="EMBL" id="LDJR01000028">
    <property type="protein sequence ID" value="OAK73848.1"/>
    <property type="molecule type" value="Genomic_DNA"/>
</dbReference>
<dbReference type="RefSeq" id="WP_057982942.1">
    <property type="nucleotide sequence ID" value="NZ_JAGGKH010000031.1"/>
</dbReference>
<feature type="transmembrane region" description="Helical" evidence="1">
    <location>
        <begin position="231"/>
        <end position="252"/>
    </location>
</feature>
<comment type="caution">
    <text evidence="2">The sequence shown here is derived from an EMBL/GenBank/DDBJ whole genome shotgun (WGS) entry which is preliminary data.</text>
</comment>
<dbReference type="PATRIC" id="fig|217031.6.peg.1138"/>
<evidence type="ECO:0000256" key="1">
    <source>
        <dbReference type="SAM" id="Phobius"/>
    </source>
</evidence>
<keyword evidence="1" id="KW-0812">Transmembrane</keyword>